<name>A0A2Z4AKK0_9BACT</name>
<organism evidence="1 2">
    <name type="scientific">Candidatus Moanibacter tarae</name>
    <dbReference type="NCBI Taxonomy" id="2200854"/>
    <lineage>
        <taxon>Bacteria</taxon>
        <taxon>Pseudomonadati</taxon>
        <taxon>Verrucomicrobiota</taxon>
        <taxon>Opitutia</taxon>
        <taxon>Puniceicoccales</taxon>
        <taxon>Puniceicoccales incertae sedis</taxon>
        <taxon>Candidatus Moanibacter</taxon>
    </lineage>
</organism>
<evidence type="ECO:0000313" key="2">
    <source>
        <dbReference type="Proteomes" id="UP000247465"/>
    </source>
</evidence>
<proteinExistence type="predicted"/>
<dbReference type="Gene3D" id="3.20.20.80">
    <property type="entry name" value="Glycosidases"/>
    <property type="match status" value="1"/>
</dbReference>
<accession>A0A2Z4AKK0</accession>
<sequence>MTMESTRPLGITVLADFIINEGIDGVLHNITQRAGASMVALNPTVTAPSEPGIGSYQPPSDAGSSPRLFDRTLWGKKGLWVRGAPSYYPNEKLYSGTPYKPKQTNNLTEEFGPLIGQFIDAALDRGIKVYFQLSAATPSNLRIEDVPKLPDGSRPDRMAETGSLASPEIRDYNRAYVRDLLEQYPKITGFRPDWPEYPCYKLDEAFQDFGSHVETWAVNSGFDFTRIRSEVGAFYTYLNGKLRNRDLFDWVGPNRGRISETLWLRRFPGVLDWLRLKADLSLDLLNHWRQTLRMYGPDKELSANAFMTPLTLFTGFDFTRSGTYLDAVSPKLYTMHWAVMVEFWGRVLMERNPGLDEAVLVKALGHLFDIGDEIRATQLSDFRYPEPHEPHPIDDDCQRRRIKQVRGEVDDSTLLTPLIHGYGPYDDFLRRFKLVAESDVDGAWINRYGYLSDAKLDAVGQTWRATY</sequence>
<dbReference type="AlphaFoldDB" id="A0A2Z4AKK0"/>
<dbReference type="EMBL" id="CP029803">
    <property type="protein sequence ID" value="AWT59190.1"/>
    <property type="molecule type" value="Genomic_DNA"/>
</dbReference>
<dbReference type="SUPFAM" id="SSF51445">
    <property type="entry name" value="(Trans)glycosidases"/>
    <property type="match status" value="1"/>
</dbReference>
<dbReference type="Proteomes" id="UP000247465">
    <property type="component" value="Chromosome"/>
</dbReference>
<gene>
    <name evidence="1" type="ORF">DF168_00371</name>
</gene>
<protein>
    <submittedName>
        <fullName evidence="1">Uncharacterized protein</fullName>
    </submittedName>
</protein>
<evidence type="ECO:0000313" key="1">
    <source>
        <dbReference type="EMBL" id="AWT59190.1"/>
    </source>
</evidence>
<dbReference type="InterPro" id="IPR017853">
    <property type="entry name" value="GH"/>
</dbReference>
<dbReference type="KEGG" id="mtar:DF168_00371"/>
<reference evidence="1 2" key="1">
    <citation type="submission" date="2018-06" db="EMBL/GenBank/DDBJ databases">
        <title>Draft Genome Sequence of a Novel Marine Bacterium Related to the Verrucomicrobia.</title>
        <authorList>
            <person name="Vosseberg J."/>
            <person name="Martijn J."/>
            <person name="Ettema T.J.G."/>
        </authorList>
    </citation>
    <scope>NUCLEOTIDE SEQUENCE [LARGE SCALE GENOMIC DNA]</scope>
    <source>
        <strain evidence="1">TARA_B100001123</strain>
    </source>
</reference>